<feature type="domain" description="Squalene cyclase N-terminal" evidence="5">
    <location>
        <begin position="100"/>
        <end position="357"/>
    </location>
</feature>
<dbReference type="CDD" id="cd02892">
    <property type="entry name" value="SQCY_1"/>
    <property type="match status" value="1"/>
</dbReference>
<evidence type="ECO:0000259" key="5">
    <source>
        <dbReference type="Pfam" id="PF13249"/>
    </source>
</evidence>
<dbReference type="SFLD" id="SFLDG01016">
    <property type="entry name" value="Prenyltransferase_Like_2"/>
    <property type="match status" value="1"/>
</dbReference>
<dbReference type="Pfam" id="PF13243">
    <property type="entry name" value="SQHop_cyclase_C"/>
    <property type="match status" value="1"/>
</dbReference>
<dbReference type="GO" id="GO:0005811">
    <property type="term" value="C:lipid droplet"/>
    <property type="evidence" value="ECO:0007669"/>
    <property type="project" value="InterPro"/>
</dbReference>
<dbReference type="PROSITE" id="PS01074">
    <property type="entry name" value="TERPENE_SYNTHASES"/>
    <property type="match status" value="1"/>
</dbReference>
<organism evidence="6">
    <name type="scientific">Solanum chilense</name>
    <name type="common">Tomato</name>
    <name type="synonym">Lycopersicon chilense</name>
    <dbReference type="NCBI Taxonomy" id="4083"/>
    <lineage>
        <taxon>Eukaryota</taxon>
        <taxon>Viridiplantae</taxon>
        <taxon>Streptophyta</taxon>
        <taxon>Embryophyta</taxon>
        <taxon>Tracheophyta</taxon>
        <taxon>Spermatophyta</taxon>
        <taxon>Magnoliopsida</taxon>
        <taxon>eudicotyledons</taxon>
        <taxon>Gunneridae</taxon>
        <taxon>Pentapetalae</taxon>
        <taxon>asterids</taxon>
        <taxon>lamiids</taxon>
        <taxon>Solanales</taxon>
        <taxon>Solanaceae</taxon>
        <taxon>Solanoideae</taxon>
        <taxon>Solaneae</taxon>
        <taxon>Solanum</taxon>
        <taxon>Solanum subgen. Lycopersicon</taxon>
    </lineage>
</organism>
<dbReference type="InterPro" id="IPR018333">
    <property type="entry name" value="Squalene_cyclase"/>
</dbReference>
<dbReference type="AlphaFoldDB" id="A0A6N2BK74"/>
<sequence>MWKLKTAQGEGLWLTSSNNYIGRQHWEYDEEGGTLQERAIVDEMRQNFTKHRFLHKQSSDLLMRMQVRKENGCVEIGGEVNLEESKDLTEEAVKIRLRKSISYYSTIQAHDGHWPAESAGPLFFLPPLVMALYVTGDMNVVLSPAHQMEIKRYTYNHQNEDGGWGFHIEGHSTMFGTVFNYVALRLLGEYCENNNALDKGRKWILHHTGAIATPSWGKFWLAVLGVYEWDGCNPMPPEFWIMPTLFPIHPGKMLCYARLVYMPMSYLYGKRFVGRITSLVQSIRDEIYIQPYHQIDWNKARNTCAKEDLYYPHPLIQDTLWGFLHHFAEPMLKRWPFNKLREKALKVAMEHIHYEDQTSRYICIGCVEKVLCLMACWVEDPNSEAYKRHLARLPDYYWISEDGLKFQSFGCQTWDAVFSIQAILSSDVAEEFGPTLKKANNFLKASQVRENPSGDFKKMYRHISKGGWPFSMQDHGWQVSDCTSEGLKCALLFSQMPTQLVGEKFDVERLYDAINVILSLQSENGGFPAWEPQRAYRWLEKFNPTEFFEDTIIEREYVECTSSSIQALSLFKKLHPGHRRKEIDVAITKGLQYIENTQNPDGSWTGCWGVCYTYGTWFAVDGIIACGRTYSTSHALQKACQFLLSKQLLDGGWGESYLSNSNKVYTNIEGDKSNLVQTSWALLALINAGQMEDGDYPQQGVTGAFMKNCTLNYASYRNIFPIWALAQYHKRLLNKLN</sequence>
<dbReference type="NCBIfam" id="TIGR01787">
    <property type="entry name" value="squalene_cyclas"/>
    <property type="match status" value="1"/>
</dbReference>
<dbReference type="FunFam" id="1.50.10.20:FF:000011">
    <property type="entry name" value="Terpene cyclase/mutase family member"/>
    <property type="match status" value="1"/>
</dbReference>
<reference evidence="6" key="1">
    <citation type="submission" date="2019-05" db="EMBL/GenBank/DDBJ databases">
        <title>The de novo reference genome and transcriptome assemblies of the wild tomato species Solanum chilense.</title>
        <authorList>
            <person name="Stam R."/>
            <person name="Nosenko T."/>
            <person name="Hoerger A.C."/>
            <person name="Stephan W."/>
            <person name="Seidel M.A."/>
            <person name="Kuhn J.M.M."/>
            <person name="Haberer G."/>
            <person name="Tellier A."/>
        </authorList>
    </citation>
    <scope>NUCLEOTIDE SEQUENCE</scope>
    <source>
        <tissue evidence="6">Mature leaves</tissue>
    </source>
</reference>
<gene>
    <name evidence="6" type="ORF">EJD97_008826</name>
</gene>
<feature type="domain" description="Squalene cyclase C-terminal" evidence="4">
    <location>
        <begin position="413"/>
        <end position="693"/>
    </location>
</feature>
<keyword evidence="2" id="KW-0677">Repeat</keyword>
<dbReference type="EC" id="5.4.99.-" evidence="3"/>
<dbReference type="InterPro" id="IPR002365">
    <property type="entry name" value="Terpene_synthase_CS"/>
</dbReference>
<evidence type="ECO:0000313" key="6">
    <source>
        <dbReference type="EMBL" id="TMW95436.1"/>
    </source>
</evidence>
<dbReference type="Pfam" id="PF13249">
    <property type="entry name" value="SQHop_cyclase_N"/>
    <property type="match status" value="1"/>
</dbReference>
<dbReference type="GO" id="GO:0016104">
    <property type="term" value="P:triterpenoid biosynthetic process"/>
    <property type="evidence" value="ECO:0007669"/>
    <property type="project" value="InterPro"/>
</dbReference>
<dbReference type="EMBL" id="RXGB01002332">
    <property type="protein sequence ID" value="TMW95436.1"/>
    <property type="molecule type" value="Genomic_DNA"/>
</dbReference>
<evidence type="ECO:0000256" key="1">
    <source>
        <dbReference type="ARBA" id="ARBA00009755"/>
    </source>
</evidence>
<evidence type="ECO:0000256" key="2">
    <source>
        <dbReference type="ARBA" id="ARBA00022737"/>
    </source>
</evidence>
<evidence type="ECO:0000259" key="4">
    <source>
        <dbReference type="Pfam" id="PF13243"/>
    </source>
</evidence>
<proteinExistence type="inferred from homology"/>
<comment type="similarity">
    <text evidence="1 3">Belongs to the terpene cyclase/mutase family.</text>
</comment>
<dbReference type="GO" id="GO:0016866">
    <property type="term" value="F:intramolecular transferase activity"/>
    <property type="evidence" value="ECO:0007669"/>
    <property type="project" value="InterPro"/>
</dbReference>
<dbReference type="SUPFAM" id="SSF48239">
    <property type="entry name" value="Terpenoid cyclases/Protein prenyltransferases"/>
    <property type="match status" value="2"/>
</dbReference>
<dbReference type="InterPro" id="IPR032696">
    <property type="entry name" value="SQ_cyclase_C"/>
</dbReference>
<dbReference type="Gene3D" id="1.50.10.20">
    <property type="match status" value="2"/>
</dbReference>
<keyword evidence="3" id="KW-0413">Isomerase</keyword>
<dbReference type="PANTHER" id="PTHR11764">
    <property type="entry name" value="TERPENE CYCLASE/MUTASE FAMILY MEMBER"/>
    <property type="match status" value="1"/>
</dbReference>
<accession>A0A6N2BK74</accession>
<protein>
    <recommendedName>
        <fullName evidence="3">Terpene cyclase/mutase family member</fullName>
        <ecNumber evidence="3">5.4.99.-</ecNumber>
    </recommendedName>
</protein>
<dbReference type="PANTHER" id="PTHR11764:SF19">
    <property type="entry name" value="TERPENE CYCLASE_MUTASE FAMILY MEMBER"/>
    <property type="match status" value="1"/>
</dbReference>
<name>A0A6N2BK74_SOLCI</name>
<comment type="caution">
    <text evidence="6">The sequence shown here is derived from an EMBL/GenBank/DDBJ whole genome shotgun (WGS) entry which is preliminary data.</text>
</comment>
<dbReference type="InterPro" id="IPR032697">
    <property type="entry name" value="SQ_cyclase_N"/>
</dbReference>
<evidence type="ECO:0000256" key="3">
    <source>
        <dbReference type="RuleBase" id="RU362003"/>
    </source>
</evidence>
<dbReference type="InterPro" id="IPR008930">
    <property type="entry name" value="Terpenoid_cyclase/PrenylTrfase"/>
</dbReference>